<proteinExistence type="inferred from homology"/>
<dbReference type="GO" id="GO:0008384">
    <property type="term" value="F:IkappaB kinase activity"/>
    <property type="evidence" value="ECO:0007669"/>
    <property type="project" value="UniProtKB-EC"/>
</dbReference>
<keyword evidence="5" id="KW-0808">Transferase</keyword>
<name>A0A0L0BNL1_LUCCU</name>
<feature type="domain" description="Protein kinase" evidence="14">
    <location>
        <begin position="509"/>
        <end position="840"/>
    </location>
</feature>
<dbReference type="PANTHER" id="PTHR22969">
    <property type="entry name" value="IKB KINASE"/>
    <property type="match status" value="1"/>
</dbReference>
<dbReference type="SUPFAM" id="SSF55394">
    <property type="entry name" value="Bactericidal permeability-increasing protein, BPI"/>
    <property type="match status" value="1"/>
</dbReference>
<dbReference type="Proteomes" id="UP000037069">
    <property type="component" value="Unassembled WGS sequence"/>
</dbReference>
<dbReference type="InterPro" id="IPR038606">
    <property type="entry name" value="To_sf"/>
</dbReference>
<accession>A0A0L0BNL1</accession>
<comment type="subcellular location">
    <subcellularLocation>
        <location evidence="1">Cytoplasm</location>
    </subcellularLocation>
</comment>
<dbReference type="Pfam" id="PF00069">
    <property type="entry name" value="Pkinase"/>
    <property type="match status" value="2"/>
</dbReference>
<sequence>MNRQPLQSFGNMRLVKTLGEGAFGEVHLWKHSQTGKEFATKRLKKNPHLNADEISIMHKRWHQEYKWMQNLQTPHIVRSADINDEEFLKYLANGNHIENSLPVIIMEYCNGGDLRRQLNHVENINGLKEYEIHKILYALLCAIEYLHQVCNIEHRDIKPENIVLHIEGNEKIYKLTDFGYAREIPDQTIAQSVVGTRNYVAPEVIDPGNYTETVDYWSIGVVAYEIICGNQPFIPHHTFFTRMTSIKRKTRECIAIVEDVYNPNTESFIFIKHLPTQNNFSPILKTKMEDWLRLALDIDYKTRGRNKNNELKFYSDLHSIFTKKIVTVFSLKTYEKLYYDIEAFSSLQHFFQRISYDTQIEFNNIFTINPPLHPCKNIQNPIDYYVPEWSDTSNPLNPPVMLFVGEFLIQSDLNISEETYFDISDTIKTCMNINPHDENIPLWLLQQFEKDVHFILTKEQHYLDCYQMGLQNYVIEIEYNVFKYKYEIEKLNKKISELTGGVKNSNIILNEFLNIPNGQIADSAKDMAQKFNMNCQNFEANIVPMLNSLYTQILQTFRDLASSTIYKEIREKDIFELSKYRKYLHVEYPLNQRLENAQCAFDKLLQEFKSFTKSSKWKEIREKINKNLQLYNNLRQEVNNVFNEMIRLENELYEYTRSIVRHAMNNTRLTSSMIALDGTNEQNSRIDKRLSVHLTDFGYAREIPDQTIAQSVVGTRNYVAPEVIDPGNYTETVDYWSIGVVAYEIICGNQPFIPHHTFFTRMTSIKRKTRECIAIVEDVYNPNTESFIFIKHLPTQNNFSPILKTKMEDWLRLALDIDYKTRGRNKNNELKFYSDLHSIFTKKIVTVFSLKTYEKLYYDIEAFSSLQHFFQRISYDTQIEFNNIFTINPPLHPCKNIQNPIDYYVPEWSDTSNPLNPPVMLFVGEFLIQSDLNISEETYFDISDTIKTCMNINPHDENIPLWLLQQFEKDVHFILTKEQHYLDCYQMGLQNYVIEIEYNVFKYKYEIEKLNKKISELTGGVKNSNIILNEFLNIPNGQIADSAKDMAQKFNMNCQNFEANIVPMLNSLYTQILQTFRDLASSTIYKEIREKDIFELSKYRKYLHVEYPLNQRLENAQCAFDKLLQEFKSFTKSSKWKEIREKINKNLQLYNNLRQEVNNVFNEMIRLENELYEYTRSIVRHAMNNTRLTSSMIALDGTNEQYSLSAYDSETPELISDCQSIIDAMQSSILRCSSFRQRSTDDNDSMYSTLHMYIIIKRRTLLLKILVFIYILLKHLVYISILIVIIFLYIYFFFNIVKKNKNLTTKTNLFVFLFIVNLSSMSNFKSLLNIIWTLLFIWSLVAAAPPAKTERSKLPSFVKICRRNDPNLNKCARSALNSLKDRLQDGIPELHIPATEPLVIPEIKMNQDTGAVYVKSTYKNIHIYGLSNFTIKSLNIEPSKMKFTTTLMFSNITINADYEIDGKIMMMPLSGSGPCNANFSDVALTTVILGERQKKNGRNYLKIKDIKVNYDVGKVKLNLNDLFNGDNDLGDRMNSFLNENWDSLSEELRPLLEKALTEVVQSSTDKLFKTYSYDDLLPLPKLSMFTDL</sequence>
<dbReference type="PROSITE" id="PS50011">
    <property type="entry name" value="PROTEIN_KINASE_DOM"/>
    <property type="match status" value="2"/>
</dbReference>
<dbReference type="InterPro" id="IPR000719">
    <property type="entry name" value="Prot_kinase_dom"/>
</dbReference>
<dbReference type="Pfam" id="PF06585">
    <property type="entry name" value="JHBP"/>
    <property type="match status" value="1"/>
</dbReference>
<keyword evidence="6" id="KW-0732">Signal</keyword>
<keyword evidence="10" id="KW-0090">Biological rhythms</keyword>
<reference evidence="15 16" key="1">
    <citation type="journal article" date="2015" name="Nat. Commun.">
        <title>Lucilia cuprina genome unlocks parasitic fly biology to underpin future interventions.</title>
        <authorList>
            <person name="Anstead C.A."/>
            <person name="Korhonen P.K."/>
            <person name="Young N.D."/>
            <person name="Hall R.S."/>
            <person name="Jex A.R."/>
            <person name="Murali S.C."/>
            <person name="Hughes D.S."/>
            <person name="Lee S.F."/>
            <person name="Perry T."/>
            <person name="Stroehlein A.J."/>
            <person name="Ansell B.R."/>
            <person name="Breugelmans B."/>
            <person name="Hofmann A."/>
            <person name="Qu J."/>
            <person name="Dugan S."/>
            <person name="Lee S.L."/>
            <person name="Chao H."/>
            <person name="Dinh H."/>
            <person name="Han Y."/>
            <person name="Doddapaneni H.V."/>
            <person name="Worley K.C."/>
            <person name="Muzny D.M."/>
            <person name="Ioannidis P."/>
            <person name="Waterhouse R.M."/>
            <person name="Zdobnov E.M."/>
            <person name="James P.J."/>
            <person name="Bagnall N.H."/>
            <person name="Kotze A.C."/>
            <person name="Gibbs R.A."/>
            <person name="Richards S."/>
            <person name="Batterham P."/>
            <person name="Gasser R.B."/>
        </authorList>
    </citation>
    <scope>NUCLEOTIDE SEQUENCE [LARGE SCALE GENOMIC DNA]</scope>
    <source>
        <strain evidence="15 16">LS</strain>
        <tissue evidence="15">Full body</tissue>
    </source>
</reference>
<dbReference type="GO" id="GO:0045944">
    <property type="term" value="P:positive regulation of transcription by RNA polymerase II"/>
    <property type="evidence" value="ECO:0007669"/>
    <property type="project" value="TreeGrafter"/>
</dbReference>
<dbReference type="PROSITE" id="PS00108">
    <property type="entry name" value="PROTEIN_KINASE_ST"/>
    <property type="match status" value="1"/>
</dbReference>
<evidence type="ECO:0000256" key="9">
    <source>
        <dbReference type="ARBA" id="ARBA00022840"/>
    </source>
</evidence>
<dbReference type="InterPro" id="IPR051180">
    <property type="entry name" value="IKK"/>
</dbReference>
<keyword evidence="9" id="KW-0067">ATP-binding</keyword>
<evidence type="ECO:0000256" key="12">
    <source>
        <dbReference type="ARBA" id="ARBA00060902"/>
    </source>
</evidence>
<keyword evidence="13" id="KW-0472">Membrane</keyword>
<keyword evidence="8 15" id="KW-0418">Kinase</keyword>
<dbReference type="OrthoDB" id="267381at2759"/>
<dbReference type="InterPro" id="IPR008271">
    <property type="entry name" value="Ser/Thr_kinase_AS"/>
</dbReference>
<dbReference type="InterPro" id="IPR017943">
    <property type="entry name" value="Bactericidal_perm-incr_a/b_dom"/>
</dbReference>
<keyword evidence="7" id="KW-0547">Nucleotide-binding</keyword>
<dbReference type="SMART" id="SM00220">
    <property type="entry name" value="S_TKc"/>
    <property type="match status" value="1"/>
</dbReference>
<evidence type="ECO:0000313" key="15">
    <source>
        <dbReference type="EMBL" id="KNC21533.1"/>
    </source>
</evidence>
<comment type="catalytic activity">
    <reaction evidence="11">
        <text>L-seryl-[I-kappa-B protein] + ATP = O-phospho-L-seryl-[I-kappa-B protein] + ADP + H(+)</text>
        <dbReference type="Rhea" id="RHEA:19073"/>
        <dbReference type="Rhea" id="RHEA-COMP:13698"/>
        <dbReference type="Rhea" id="RHEA-COMP:13699"/>
        <dbReference type="ChEBI" id="CHEBI:15378"/>
        <dbReference type="ChEBI" id="CHEBI:29999"/>
        <dbReference type="ChEBI" id="CHEBI:30616"/>
        <dbReference type="ChEBI" id="CHEBI:83421"/>
        <dbReference type="ChEBI" id="CHEBI:456216"/>
        <dbReference type="EC" id="2.7.11.10"/>
    </reaction>
</comment>
<keyword evidence="13" id="KW-1133">Transmembrane helix</keyword>
<evidence type="ECO:0000256" key="3">
    <source>
        <dbReference type="ARBA" id="ARBA00022490"/>
    </source>
</evidence>
<dbReference type="GO" id="GO:0008289">
    <property type="term" value="F:lipid binding"/>
    <property type="evidence" value="ECO:0007669"/>
    <property type="project" value="InterPro"/>
</dbReference>
<dbReference type="EC" id="2.7.11.10" evidence="2"/>
<feature type="transmembrane region" description="Helical" evidence="13">
    <location>
        <begin position="1306"/>
        <end position="1324"/>
    </location>
</feature>
<dbReference type="InterPro" id="IPR011009">
    <property type="entry name" value="Kinase-like_dom_sf"/>
</dbReference>
<evidence type="ECO:0000256" key="6">
    <source>
        <dbReference type="ARBA" id="ARBA00022729"/>
    </source>
</evidence>
<evidence type="ECO:0000256" key="4">
    <source>
        <dbReference type="ARBA" id="ARBA00022527"/>
    </source>
</evidence>
<feature type="domain" description="Protein kinase" evidence="14">
    <location>
        <begin position="12"/>
        <end position="321"/>
    </location>
</feature>
<evidence type="ECO:0000256" key="11">
    <source>
        <dbReference type="ARBA" id="ARBA00048789"/>
    </source>
</evidence>
<evidence type="ECO:0000256" key="7">
    <source>
        <dbReference type="ARBA" id="ARBA00022741"/>
    </source>
</evidence>
<evidence type="ECO:0000256" key="10">
    <source>
        <dbReference type="ARBA" id="ARBA00023108"/>
    </source>
</evidence>
<evidence type="ECO:0000256" key="5">
    <source>
        <dbReference type="ARBA" id="ARBA00022679"/>
    </source>
</evidence>
<comment type="caution">
    <text evidence="15">The sequence shown here is derived from an EMBL/GenBank/DDBJ whole genome shotgun (WGS) entry which is preliminary data.</text>
</comment>
<dbReference type="SMART" id="SM00700">
    <property type="entry name" value="JHBP"/>
    <property type="match status" value="1"/>
</dbReference>
<dbReference type="PANTHER" id="PTHR22969:SF17">
    <property type="entry name" value="INHIBITOR OF NUCLEAR FACTOR KAPPA-B KINASE SUBUNIT BETA"/>
    <property type="match status" value="1"/>
</dbReference>
<dbReference type="GO" id="GO:0007623">
    <property type="term" value="P:circadian rhythm"/>
    <property type="evidence" value="ECO:0007669"/>
    <property type="project" value="UniProtKB-ARBA"/>
</dbReference>
<dbReference type="Gene3D" id="3.15.10.30">
    <property type="entry name" value="Haemolymph juvenile hormone binding protein"/>
    <property type="match status" value="1"/>
</dbReference>
<gene>
    <name evidence="15" type="ORF">FF38_05363</name>
</gene>
<evidence type="ECO:0000256" key="8">
    <source>
        <dbReference type="ARBA" id="ARBA00022777"/>
    </source>
</evidence>
<dbReference type="STRING" id="7375.A0A0L0BNL1"/>
<dbReference type="GO" id="GO:0005524">
    <property type="term" value="F:ATP binding"/>
    <property type="evidence" value="ECO:0007669"/>
    <property type="project" value="UniProtKB-KW"/>
</dbReference>
<dbReference type="GO" id="GO:0033209">
    <property type="term" value="P:tumor necrosis factor-mediated signaling pathway"/>
    <property type="evidence" value="ECO:0007669"/>
    <property type="project" value="TreeGrafter"/>
</dbReference>
<keyword evidence="4" id="KW-0723">Serine/threonine-protein kinase</keyword>
<organism evidence="15 16">
    <name type="scientific">Lucilia cuprina</name>
    <name type="common">Green bottle fly</name>
    <name type="synonym">Australian sheep blowfly</name>
    <dbReference type="NCBI Taxonomy" id="7375"/>
    <lineage>
        <taxon>Eukaryota</taxon>
        <taxon>Metazoa</taxon>
        <taxon>Ecdysozoa</taxon>
        <taxon>Arthropoda</taxon>
        <taxon>Hexapoda</taxon>
        <taxon>Insecta</taxon>
        <taxon>Pterygota</taxon>
        <taxon>Neoptera</taxon>
        <taxon>Endopterygota</taxon>
        <taxon>Diptera</taxon>
        <taxon>Brachycera</taxon>
        <taxon>Muscomorpha</taxon>
        <taxon>Oestroidea</taxon>
        <taxon>Calliphoridae</taxon>
        <taxon>Luciliinae</taxon>
        <taxon>Lucilia</taxon>
    </lineage>
</organism>
<dbReference type="InterPro" id="IPR010562">
    <property type="entry name" value="Haemolymph_juvenile_hormone-bd"/>
</dbReference>
<feature type="transmembrane region" description="Helical" evidence="13">
    <location>
        <begin position="1261"/>
        <end position="1294"/>
    </location>
</feature>
<keyword evidence="3" id="KW-0963">Cytoplasm</keyword>
<comment type="similarity">
    <text evidence="12">Belongs to the TO family.</text>
</comment>
<evidence type="ECO:0000256" key="13">
    <source>
        <dbReference type="SAM" id="Phobius"/>
    </source>
</evidence>
<evidence type="ECO:0000256" key="2">
    <source>
        <dbReference type="ARBA" id="ARBA00012442"/>
    </source>
</evidence>
<evidence type="ECO:0000256" key="1">
    <source>
        <dbReference type="ARBA" id="ARBA00004496"/>
    </source>
</evidence>
<dbReference type="FunFam" id="3.15.10.30:FF:000001">
    <property type="entry name" value="Takeout-like protein 1"/>
    <property type="match status" value="1"/>
</dbReference>
<dbReference type="Gene3D" id="1.10.510.10">
    <property type="entry name" value="Transferase(Phosphotransferase) domain 1"/>
    <property type="match status" value="2"/>
</dbReference>
<keyword evidence="16" id="KW-1185">Reference proteome</keyword>
<dbReference type="EMBL" id="JRES01001605">
    <property type="protein sequence ID" value="KNC21533.1"/>
    <property type="molecule type" value="Genomic_DNA"/>
</dbReference>
<dbReference type="SUPFAM" id="SSF56112">
    <property type="entry name" value="Protein kinase-like (PK-like)"/>
    <property type="match status" value="2"/>
</dbReference>
<dbReference type="GO" id="GO:0008385">
    <property type="term" value="C:IkappaB kinase complex"/>
    <property type="evidence" value="ECO:0007669"/>
    <property type="project" value="TreeGrafter"/>
</dbReference>
<protein>
    <recommendedName>
        <fullName evidence="2">IkappaB kinase</fullName>
        <ecNumber evidence="2">2.7.11.10</ecNumber>
    </recommendedName>
</protein>
<evidence type="ECO:0000259" key="14">
    <source>
        <dbReference type="PROSITE" id="PS50011"/>
    </source>
</evidence>
<evidence type="ECO:0000313" key="16">
    <source>
        <dbReference type="Proteomes" id="UP000037069"/>
    </source>
</evidence>
<keyword evidence="13" id="KW-0812">Transmembrane</keyword>